<keyword evidence="2 7" id="KW-0813">Transport</keyword>
<dbReference type="PANTHER" id="PTHR30043:SF1">
    <property type="entry name" value="ABC TRANSPORT SYSTEM PERMEASE PROTEIN P69"/>
    <property type="match status" value="1"/>
</dbReference>
<comment type="subcellular location">
    <subcellularLocation>
        <location evidence="1 7">Cell membrane</location>
        <topology evidence="1 7">Multi-pass membrane protein</topology>
    </subcellularLocation>
</comment>
<feature type="transmembrane region" description="Helical" evidence="7">
    <location>
        <begin position="25"/>
        <end position="42"/>
    </location>
</feature>
<evidence type="ECO:0000313" key="10">
    <source>
        <dbReference type="Proteomes" id="UP001597216"/>
    </source>
</evidence>
<keyword evidence="5 7" id="KW-1133">Transmembrane helix</keyword>
<gene>
    <name evidence="9" type="primary">phnE</name>
    <name evidence="9" type="ORF">ACFQ27_06115</name>
</gene>
<dbReference type="InterPro" id="IPR005769">
    <property type="entry name" value="PhnE/PtxC"/>
</dbReference>
<keyword evidence="10" id="KW-1185">Reference proteome</keyword>
<dbReference type="CDD" id="cd06261">
    <property type="entry name" value="TM_PBP2"/>
    <property type="match status" value="1"/>
</dbReference>
<sequence>MSSQTSTAAVPPPPSRTLMQRAPDALVWGGVIIMLIVAFGPVEMRRLPMLFTNSENMRQFGQELIKPDFGLWKLYVSQMWLTVQIALWGTVLAVVLAIPFGLACARNVSPAWLQQPMRLFMNLLRSVPDLVIGMLFIVAVGLGPFAGVMALALNTGGVLAKLFSEAVESIDRGPVEGVRATGATPLQEVVWGVIPQVAPLWSSYALYRFESNSRSATVLGLIGAGGIGQTLFESLNSFAYAQVSAIAIVIVVAVTLIDLLSQTIRARLL</sequence>
<dbReference type="InterPro" id="IPR000515">
    <property type="entry name" value="MetI-like"/>
</dbReference>
<comment type="similarity">
    <text evidence="7">Belongs to the binding-protein-dependent transport system permease family.</text>
</comment>
<keyword evidence="6 7" id="KW-0472">Membrane</keyword>
<dbReference type="EMBL" id="JBHTLQ010000009">
    <property type="protein sequence ID" value="MFD1190150.1"/>
    <property type="molecule type" value="Genomic_DNA"/>
</dbReference>
<evidence type="ECO:0000259" key="8">
    <source>
        <dbReference type="PROSITE" id="PS50928"/>
    </source>
</evidence>
<dbReference type="InterPro" id="IPR035906">
    <property type="entry name" value="MetI-like_sf"/>
</dbReference>
<dbReference type="Pfam" id="PF00528">
    <property type="entry name" value="BPD_transp_1"/>
    <property type="match status" value="1"/>
</dbReference>
<evidence type="ECO:0000256" key="4">
    <source>
        <dbReference type="ARBA" id="ARBA00022692"/>
    </source>
</evidence>
<keyword evidence="4 7" id="KW-0812">Transmembrane</keyword>
<evidence type="ECO:0000256" key="1">
    <source>
        <dbReference type="ARBA" id="ARBA00004651"/>
    </source>
</evidence>
<dbReference type="NCBIfam" id="TIGR01097">
    <property type="entry name" value="PhnE"/>
    <property type="match status" value="1"/>
</dbReference>
<dbReference type="PROSITE" id="PS50928">
    <property type="entry name" value="ABC_TM1"/>
    <property type="match status" value="1"/>
</dbReference>
<dbReference type="SUPFAM" id="SSF161098">
    <property type="entry name" value="MetI-like"/>
    <property type="match status" value="1"/>
</dbReference>
<accession>A0ABW3T0J6</accession>
<evidence type="ECO:0000256" key="2">
    <source>
        <dbReference type="ARBA" id="ARBA00022448"/>
    </source>
</evidence>
<dbReference type="Proteomes" id="UP001597216">
    <property type="component" value="Unassembled WGS sequence"/>
</dbReference>
<feature type="transmembrane region" description="Helical" evidence="7">
    <location>
        <begin position="130"/>
        <end position="153"/>
    </location>
</feature>
<dbReference type="RefSeq" id="WP_377352972.1">
    <property type="nucleotide sequence ID" value="NZ_JBHTLQ010000009.1"/>
</dbReference>
<reference evidence="10" key="1">
    <citation type="journal article" date="2019" name="Int. J. Syst. Evol. Microbiol.">
        <title>The Global Catalogue of Microorganisms (GCM) 10K type strain sequencing project: providing services to taxonomists for standard genome sequencing and annotation.</title>
        <authorList>
            <consortium name="The Broad Institute Genomics Platform"/>
            <consortium name="The Broad Institute Genome Sequencing Center for Infectious Disease"/>
            <person name="Wu L."/>
            <person name="Ma J."/>
        </authorList>
    </citation>
    <scope>NUCLEOTIDE SEQUENCE [LARGE SCALE GENOMIC DNA]</scope>
    <source>
        <strain evidence="10">CCUG 55074</strain>
    </source>
</reference>
<evidence type="ECO:0000256" key="3">
    <source>
        <dbReference type="ARBA" id="ARBA00022475"/>
    </source>
</evidence>
<feature type="transmembrane region" description="Helical" evidence="7">
    <location>
        <begin position="85"/>
        <end position="109"/>
    </location>
</feature>
<comment type="caution">
    <text evidence="9">The sequence shown here is derived from an EMBL/GenBank/DDBJ whole genome shotgun (WGS) entry which is preliminary data.</text>
</comment>
<evidence type="ECO:0000256" key="5">
    <source>
        <dbReference type="ARBA" id="ARBA00022989"/>
    </source>
</evidence>
<evidence type="ECO:0000313" key="9">
    <source>
        <dbReference type="EMBL" id="MFD1190150.1"/>
    </source>
</evidence>
<organism evidence="9 10">
    <name type="scientific">Phenylobacterium conjunctum</name>
    <dbReference type="NCBI Taxonomy" id="1298959"/>
    <lineage>
        <taxon>Bacteria</taxon>
        <taxon>Pseudomonadati</taxon>
        <taxon>Pseudomonadota</taxon>
        <taxon>Alphaproteobacteria</taxon>
        <taxon>Caulobacterales</taxon>
        <taxon>Caulobacteraceae</taxon>
        <taxon>Phenylobacterium</taxon>
    </lineage>
</organism>
<feature type="transmembrane region" description="Helical" evidence="7">
    <location>
        <begin position="238"/>
        <end position="260"/>
    </location>
</feature>
<proteinExistence type="inferred from homology"/>
<evidence type="ECO:0000256" key="6">
    <source>
        <dbReference type="ARBA" id="ARBA00023136"/>
    </source>
</evidence>
<dbReference type="PANTHER" id="PTHR30043">
    <property type="entry name" value="PHOSPHONATES TRANSPORT SYSTEM PERMEASE PROTEIN"/>
    <property type="match status" value="1"/>
</dbReference>
<protein>
    <submittedName>
        <fullName evidence="9">Phosphonate ABC transporter, permease protein PhnE</fullName>
    </submittedName>
</protein>
<name>A0ABW3T0J6_9CAUL</name>
<dbReference type="Gene3D" id="1.10.3720.10">
    <property type="entry name" value="MetI-like"/>
    <property type="match status" value="1"/>
</dbReference>
<keyword evidence="3" id="KW-1003">Cell membrane</keyword>
<evidence type="ECO:0000256" key="7">
    <source>
        <dbReference type="RuleBase" id="RU363032"/>
    </source>
</evidence>
<feature type="domain" description="ABC transmembrane type-1" evidence="8">
    <location>
        <begin position="79"/>
        <end position="261"/>
    </location>
</feature>